<dbReference type="Proteomes" id="UP001142078">
    <property type="component" value="Unassembled WGS sequence"/>
</dbReference>
<dbReference type="GO" id="GO:0003856">
    <property type="term" value="F:3-dehydroquinate synthase activity"/>
    <property type="evidence" value="ECO:0007669"/>
    <property type="project" value="UniProtKB-UniRule"/>
</dbReference>
<dbReference type="PIRSF" id="PIRSF001455">
    <property type="entry name" value="DHQ_synth"/>
    <property type="match status" value="1"/>
</dbReference>
<comment type="cofactor">
    <cofactor evidence="2">
        <name>Zn(2+)</name>
        <dbReference type="ChEBI" id="CHEBI:29105"/>
    </cofactor>
</comment>
<dbReference type="GO" id="GO:0046872">
    <property type="term" value="F:metal ion binding"/>
    <property type="evidence" value="ECO:0007669"/>
    <property type="project" value="UniProtKB-KW"/>
</dbReference>
<comment type="caution">
    <text evidence="13">The sequence shown here is derived from an EMBL/GenBank/DDBJ whole genome shotgun (WGS) entry which is preliminary data.</text>
</comment>
<keyword evidence="5 9" id="KW-0862">Zinc</keyword>
<keyword evidence="9" id="KW-0028">Amino-acid biosynthesis</keyword>
<dbReference type="InterPro" id="IPR030963">
    <property type="entry name" value="DHQ_synth_fam"/>
</dbReference>
<keyword evidence="9" id="KW-0963">Cytoplasm</keyword>
<feature type="binding site" evidence="9">
    <location>
        <position position="250"/>
    </location>
    <ligand>
        <name>Zn(2+)</name>
        <dbReference type="ChEBI" id="CHEBI:29105"/>
    </ligand>
</feature>
<dbReference type="Pfam" id="PF01761">
    <property type="entry name" value="DHQ_synthase"/>
    <property type="match status" value="1"/>
</dbReference>
<keyword evidence="6 9" id="KW-0520">NAD</keyword>
<feature type="domain" description="3-dehydroquinate synthase C-terminal" evidence="12">
    <location>
        <begin position="167"/>
        <end position="310"/>
    </location>
</feature>
<accession>A0A9X2MFY0</accession>
<keyword evidence="4 9" id="KW-0547">Nucleotide-binding</keyword>
<evidence type="ECO:0000256" key="10">
    <source>
        <dbReference type="NCBIfam" id="TIGR01357"/>
    </source>
</evidence>
<evidence type="ECO:0000256" key="2">
    <source>
        <dbReference type="ARBA" id="ARBA00001947"/>
    </source>
</evidence>
<keyword evidence="7 9" id="KW-0456">Lyase</keyword>
<feature type="binding site" evidence="9">
    <location>
        <position position="137"/>
    </location>
    <ligand>
        <name>NAD(+)</name>
        <dbReference type="ChEBI" id="CHEBI:57540"/>
    </ligand>
</feature>
<dbReference type="HAMAP" id="MF_00110">
    <property type="entry name" value="DHQ_synthase"/>
    <property type="match status" value="1"/>
</dbReference>
<evidence type="ECO:0000259" key="11">
    <source>
        <dbReference type="Pfam" id="PF01761"/>
    </source>
</evidence>
<evidence type="ECO:0000313" key="14">
    <source>
        <dbReference type="Proteomes" id="UP001142078"/>
    </source>
</evidence>
<dbReference type="FunFam" id="3.40.50.1970:FF:000007">
    <property type="entry name" value="Pentafunctional AROM polypeptide"/>
    <property type="match status" value="1"/>
</dbReference>
<dbReference type="OrthoDB" id="9806583at2"/>
<dbReference type="RefSeq" id="WP_042681399.1">
    <property type="nucleotide sequence ID" value="NZ_CABKTM010000043.1"/>
</dbReference>
<evidence type="ECO:0000256" key="5">
    <source>
        <dbReference type="ARBA" id="ARBA00022833"/>
    </source>
</evidence>
<protein>
    <recommendedName>
        <fullName evidence="9 10">3-dehydroquinate synthase</fullName>
        <shortName evidence="9">DHQS</shortName>
        <ecNumber evidence="9 10">4.2.3.4</ecNumber>
    </recommendedName>
</protein>
<dbReference type="GO" id="GO:0009423">
    <property type="term" value="P:chorismate biosynthetic process"/>
    <property type="evidence" value="ECO:0007669"/>
    <property type="project" value="UniProtKB-UniRule"/>
</dbReference>
<dbReference type="EC" id="4.2.3.4" evidence="9 10"/>
<gene>
    <name evidence="9 13" type="primary">aroB</name>
    <name evidence="13" type="ORF">NSA23_02290</name>
</gene>
<evidence type="ECO:0000256" key="8">
    <source>
        <dbReference type="ARBA" id="ARBA00023285"/>
    </source>
</evidence>
<dbReference type="GO" id="GO:0000166">
    <property type="term" value="F:nucleotide binding"/>
    <property type="evidence" value="ECO:0007669"/>
    <property type="project" value="UniProtKB-KW"/>
</dbReference>
<proteinExistence type="inferred from homology"/>
<dbReference type="SUPFAM" id="SSF56796">
    <property type="entry name" value="Dehydroquinate synthase-like"/>
    <property type="match status" value="1"/>
</dbReference>
<dbReference type="GO" id="GO:0008652">
    <property type="term" value="P:amino acid biosynthetic process"/>
    <property type="evidence" value="ECO:0007669"/>
    <property type="project" value="UniProtKB-KW"/>
</dbReference>
<evidence type="ECO:0000256" key="3">
    <source>
        <dbReference type="ARBA" id="ARBA00022723"/>
    </source>
</evidence>
<dbReference type="NCBIfam" id="TIGR01357">
    <property type="entry name" value="aroB"/>
    <property type="match status" value="1"/>
</dbReference>
<comment type="caution">
    <text evidence="9">Lacks conserved residue(s) required for the propagation of feature annotation.</text>
</comment>
<dbReference type="PANTHER" id="PTHR43622:SF1">
    <property type="entry name" value="3-DEHYDROQUINATE SYNTHASE"/>
    <property type="match status" value="1"/>
</dbReference>
<evidence type="ECO:0000256" key="1">
    <source>
        <dbReference type="ARBA" id="ARBA00001911"/>
    </source>
</evidence>
<dbReference type="Gene3D" id="1.20.1090.10">
    <property type="entry name" value="Dehydroquinate synthase-like - alpha domain"/>
    <property type="match status" value="1"/>
</dbReference>
<comment type="cofactor">
    <cofactor evidence="1 9">
        <name>NAD(+)</name>
        <dbReference type="ChEBI" id="CHEBI:57540"/>
    </cofactor>
</comment>
<dbReference type="EMBL" id="JANJZL010000001">
    <property type="protein sequence ID" value="MCR2042939.1"/>
    <property type="molecule type" value="Genomic_DNA"/>
</dbReference>
<reference evidence="13" key="1">
    <citation type="submission" date="2022-07" db="EMBL/GenBank/DDBJ databases">
        <title>Enhanced cultured diversity of the mouse gut microbiota enables custom-made synthetic communities.</title>
        <authorList>
            <person name="Afrizal A."/>
        </authorList>
    </citation>
    <scope>NUCLEOTIDE SEQUENCE</scope>
    <source>
        <strain evidence="13">DSM 29482</strain>
    </source>
</reference>
<feature type="domain" description="3-dehydroquinate synthase N-terminal" evidence="11">
    <location>
        <begin position="54"/>
        <end position="165"/>
    </location>
</feature>
<dbReference type="InterPro" id="IPR056179">
    <property type="entry name" value="DHQS_C"/>
</dbReference>
<name>A0A9X2MFY0_9FIRM</name>
<comment type="function">
    <text evidence="9">Catalyzes the conversion of 3-deoxy-D-arabino-heptulosonate 7-phosphate (DAHP) to dehydroquinate (DHQ).</text>
</comment>
<keyword evidence="9" id="KW-0057">Aromatic amino acid biosynthesis</keyword>
<feature type="binding site" evidence="9">
    <location>
        <position position="233"/>
    </location>
    <ligand>
        <name>Zn(2+)</name>
        <dbReference type="ChEBI" id="CHEBI:29105"/>
    </ligand>
</feature>
<evidence type="ECO:0000256" key="4">
    <source>
        <dbReference type="ARBA" id="ARBA00022741"/>
    </source>
</evidence>
<evidence type="ECO:0000256" key="9">
    <source>
        <dbReference type="HAMAP-Rule" id="MF_00110"/>
    </source>
</evidence>
<dbReference type="InterPro" id="IPR050071">
    <property type="entry name" value="Dehydroquinate_synthase"/>
</dbReference>
<dbReference type="GO" id="GO:0005737">
    <property type="term" value="C:cytoplasm"/>
    <property type="evidence" value="ECO:0007669"/>
    <property type="project" value="UniProtKB-SubCell"/>
</dbReference>
<dbReference type="PANTHER" id="PTHR43622">
    <property type="entry name" value="3-DEHYDROQUINATE SYNTHASE"/>
    <property type="match status" value="1"/>
</dbReference>
<dbReference type="InterPro" id="IPR016037">
    <property type="entry name" value="DHQ_synth_AroB"/>
</dbReference>
<evidence type="ECO:0000313" key="13">
    <source>
        <dbReference type="EMBL" id="MCR2042939.1"/>
    </source>
</evidence>
<keyword evidence="8 9" id="KW-0170">Cobalt</keyword>
<dbReference type="GO" id="GO:0009073">
    <property type="term" value="P:aromatic amino acid family biosynthetic process"/>
    <property type="evidence" value="ECO:0007669"/>
    <property type="project" value="UniProtKB-KW"/>
</dbReference>
<sequence length="348" mass="40029">MNIVIGNHIFDKMENFLNKNTKGNIFLITDENVGKYYSDKILHYLSNFKVNVYTLIPGEENKNLNVVKDIYSRLIDLNCDRNTVIISFGGGVVGDIAGFVASTYLRGVDYVQIPTTLLSQIDSSIGGKVGVDFKGYKNMIGSFYFPLATFIDIELLKSLNKRNITSGVGELLKYGLIYDYNFFEFLSSNIDNIYNFDNKVLKIAIEKAVYIKEKIVSEDKRDKGIRKILNFGHTIGHGIESFYNFQRFNHGEAIILGMIYESFIAKEIRLIDEKYFNEIFKVLNRLVNPEAFNQKEINEILNKMTYDKKNEKDKIVFILPVGKGKVEIFNDIEINLIKKTLSGDWIWK</sequence>
<feature type="binding site" evidence="9">
    <location>
        <position position="128"/>
    </location>
    <ligand>
        <name>NAD(+)</name>
        <dbReference type="ChEBI" id="CHEBI:57540"/>
    </ligand>
</feature>
<evidence type="ECO:0000256" key="6">
    <source>
        <dbReference type="ARBA" id="ARBA00023027"/>
    </source>
</evidence>
<keyword evidence="14" id="KW-1185">Reference proteome</keyword>
<feature type="binding site" evidence="9">
    <location>
        <begin position="91"/>
        <end position="95"/>
    </location>
    <ligand>
        <name>NAD(+)</name>
        <dbReference type="ChEBI" id="CHEBI:57540"/>
    </ligand>
</feature>
<comment type="similarity">
    <text evidence="9">Belongs to the sugar phosphate cyclases superfamily. Dehydroquinate synthase family.</text>
</comment>
<feature type="binding site" evidence="9">
    <location>
        <begin position="115"/>
        <end position="116"/>
    </location>
    <ligand>
        <name>NAD(+)</name>
        <dbReference type="ChEBI" id="CHEBI:57540"/>
    </ligand>
</feature>
<comment type="catalytic activity">
    <reaction evidence="9">
        <text>7-phospho-2-dehydro-3-deoxy-D-arabino-heptonate = 3-dehydroquinate + phosphate</text>
        <dbReference type="Rhea" id="RHEA:21968"/>
        <dbReference type="ChEBI" id="CHEBI:32364"/>
        <dbReference type="ChEBI" id="CHEBI:43474"/>
        <dbReference type="ChEBI" id="CHEBI:58394"/>
        <dbReference type="EC" id="4.2.3.4"/>
    </reaction>
</comment>
<dbReference type="InterPro" id="IPR030960">
    <property type="entry name" value="DHQS/DOIS_N"/>
</dbReference>
<comment type="pathway">
    <text evidence="9">Metabolic intermediate biosynthesis; chorismate biosynthesis; chorismate from D-erythrose 4-phosphate and phosphoenolpyruvate: step 2/7.</text>
</comment>
<dbReference type="Pfam" id="PF24621">
    <property type="entry name" value="DHQS_C"/>
    <property type="match status" value="1"/>
</dbReference>
<keyword evidence="3 9" id="KW-0479">Metal-binding</keyword>
<organism evidence="13 14">
    <name type="scientific">Anaerosalibacter massiliensis</name>
    <dbReference type="NCBI Taxonomy" id="1347392"/>
    <lineage>
        <taxon>Bacteria</taxon>
        <taxon>Bacillati</taxon>
        <taxon>Bacillota</taxon>
        <taxon>Tissierellia</taxon>
        <taxon>Tissierellales</taxon>
        <taxon>Sporanaerobacteraceae</taxon>
        <taxon>Anaerosalibacter</taxon>
    </lineage>
</organism>
<comment type="cofactor">
    <cofactor evidence="9">
        <name>Co(2+)</name>
        <dbReference type="ChEBI" id="CHEBI:48828"/>
    </cofactor>
    <cofactor evidence="9">
        <name>Zn(2+)</name>
        <dbReference type="ChEBI" id="CHEBI:29105"/>
    </cofactor>
    <text evidence="9">Binds 1 divalent metal cation per subunit. Can use either Co(2+) or Zn(2+).</text>
</comment>
<evidence type="ECO:0000259" key="12">
    <source>
        <dbReference type="Pfam" id="PF24621"/>
    </source>
</evidence>
<feature type="binding site" evidence="9">
    <location>
        <position position="170"/>
    </location>
    <ligand>
        <name>Zn(2+)</name>
        <dbReference type="ChEBI" id="CHEBI:29105"/>
    </ligand>
</feature>
<dbReference type="CDD" id="cd08195">
    <property type="entry name" value="DHQS"/>
    <property type="match status" value="1"/>
</dbReference>
<comment type="subcellular location">
    <subcellularLocation>
        <location evidence="9">Cytoplasm</location>
    </subcellularLocation>
</comment>
<dbReference type="Gene3D" id="3.40.50.1970">
    <property type="match status" value="1"/>
</dbReference>
<dbReference type="AlphaFoldDB" id="A0A9X2MFY0"/>
<evidence type="ECO:0000256" key="7">
    <source>
        <dbReference type="ARBA" id="ARBA00023239"/>
    </source>
</evidence>